<proteinExistence type="predicted"/>
<feature type="transmembrane region" description="Helical" evidence="1">
    <location>
        <begin position="80"/>
        <end position="102"/>
    </location>
</feature>
<name>A0A7G9A413_9VIRU</name>
<keyword evidence="1" id="KW-0812">Transmembrane</keyword>
<reference evidence="2" key="1">
    <citation type="submission" date="2020-07" db="EMBL/GenBank/DDBJ databases">
        <title>Dissolved microcystin release linked to lysis of a Microcystis spp. bloom in Lake Erie (USA) attributed to a novel cyanophage.</title>
        <authorList>
            <person name="McKindles K.M."/>
            <person name="Manes M.A."/>
            <person name="DeMarco J.R."/>
            <person name="McClure A."/>
            <person name="McKay R.M."/>
            <person name="Davis T.W."/>
            <person name="Bullerjahn G.S."/>
        </authorList>
    </citation>
    <scope>NUCLEOTIDE SEQUENCE</scope>
</reference>
<sequence length="145" mass="17160">MNININPQFKDRLFKLMIKNKYLELSLESRDWINDLLKASQTNQVTNNILIWWWKGDIQQGHIYPYLSSDKCNLSFLNQFILWCFTTIIMPVCTGVTVPPSLRKYPHIFRQSLTLASIFLVEKGWYEEIITIQLIKLGLHKVKQD</sequence>
<evidence type="ECO:0000256" key="1">
    <source>
        <dbReference type="SAM" id="Phobius"/>
    </source>
</evidence>
<evidence type="ECO:0000313" key="2">
    <source>
        <dbReference type="EMBL" id="QNL31486.1"/>
    </source>
</evidence>
<organism evidence="2">
    <name type="scientific">Bacteriophage sp</name>
    <dbReference type="NCBI Taxonomy" id="38018"/>
    <lineage>
        <taxon>Viruses</taxon>
    </lineage>
</organism>
<protein>
    <submittedName>
        <fullName evidence="2">Uncharacterized protein</fullName>
    </submittedName>
</protein>
<keyword evidence="1" id="KW-1133">Transmembrane helix</keyword>
<accession>A0A7G9A413</accession>
<keyword evidence="1" id="KW-0472">Membrane</keyword>
<dbReference type="EMBL" id="MT840185">
    <property type="protein sequence ID" value="QNL31486.1"/>
    <property type="molecule type" value="Genomic_DNA"/>
</dbReference>